<keyword evidence="2" id="KW-1185">Reference proteome</keyword>
<dbReference type="AlphaFoldDB" id="A0A127F952"/>
<dbReference type="SUPFAM" id="SSF109604">
    <property type="entry name" value="HD-domain/PDEase-like"/>
    <property type="match status" value="1"/>
</dbReference>
<dbReference type="EMBL" id="CP011971">
    <property type="protein sequence ID" value="AMN46946.1"/>
    <property type="molecule type" value="Genomic_DNA"/>
</dbReference>
<sequence length="286" mass="31349">MAAAFALFERYISGLDPRYLPLDTPYHDLQHSLDVCLCMTRLLIGHDLHVTANKRLGAGGALFGILCALFHDAGYLRRTDESHVDHGAELTRIHVSRSVRVLDGVLQEIDLAPRFPAALELVHYTGNERASHEIDTADATERTLGHLLGTADLLAQMADRCYLEKIRDRLYPELVIAGLAGRDSSACRSAEELLKATPAFVDTAFSARLDSVFGGSYRWIEGVCNGTNPYLISIHRQMNHLRAAFEAGICPKLRRVPPGSGPAHRFKLESHSIHDGSTIAGIATCA</sequence>
<accession>A0A127F952</accession>
<name>A0A127F952_STEDE</name>
<reference evidence="1 2" key="1">
    <citation type="submission" date="2015-06" db="EMBL/GenBank/DDBJ databases">
        <title>A Comprehensive Approach to Explore the Metabolic and Phylogenetic Diversity of Bacterial Steroid Degradation in the Environment: Testosterone as an Example.</title>
        <authorList>
            <person name="Yang F.-C."/>
            <person name="Chen Y.-L."/>
            <person name="Yu C.-P."/>
            <person name="Tang S.-L."/>
            <person name="Wang P.-H."/>
            <person name="Ismail W."/>
            <person name="Wang C.-H."/>
            <person name="Yang C.-Y."/>
            <person name="Chiang Y.-R."/>
        </authorList>
    </citation>
    <scope>NUCLEOTIDE SEQUENCE [LARGE SCALE GENOMIC DNA]</scope>
    <source>
        <strain evidence="1 2">DSM 18526</strain>
    </source>
</reference>
<proteinExistence type="predicted"/>
<organism evidence="1 2">
    <name type="scientific">Steroidobacter denitrificans</name>
    <dbReference type="NCBI Taxonomy" id="465721"/>
    <lineage>
        <taxon>Bacteria</taxon>
        <taxon>Pseudomonadati</taxon>
        <taxon>Pseudomonadota</taxon>
        <taxon>Gammaproteobacteria</taxon>
        <taxon>Steroidobacterales</taxon>
        <taxon>Steroidobacteraceae</taxon>
        <taxon>Steroidobacter</taxon>
    </lineage>
</organism>
<dbReference type="RefSeq" id="WP_066920054.1">
    <property type="nucleotide sequence ID" value="NZ_CP011971.1"/>
</dbReference>
<evidence type="ECO:0000313" key="1">
    <source>
        <dbReference type="EMBL" id="AMN46946.1"/>
    </source>
</evidence>
<dbReference type="OrthoDB" id="188290at2"/>
<evidence type="ECO:0008006" key="3">
    <source>
        <dbReference type="Google" id="ProtNLM"/>
    </source>
</evidence>
<evidence type="ECO:0000313" key="2">
    <source>
        <dbReference type="Proteomes" id="UP000070250"/>
    </source>
</evidence>
<dbReference type="KEGG" id="sdf:ACG33_07515"/>
<gene>
    <name evidence="1" type="ORF">ACG33_07515</name>
</gene>
<protein>
    <recommendedName>
        <fullName evidence="3">HD/PDEase domain-containing protein</fullName>
    </recommendedName>
</protein>
<dbReference type="Proteomes" id="UP000070250">
    <property type="component" value="Chromosome"/>
</dbReference>